<dbReference type="EMBL" id="CP020809">
    <property type="protein sequence ID" value="ART69934.1"/>
    <property type="molecule type" value="Genomic_DNA"/>
</dbReference>
<dbReference type="RefSeq" id="WP_087077425.1">
    <property type="nucleotide sequence ID" value="NZ_CP020809.1"/>
</dbReference>
<organism evidence="4 5">
    <name type="scientific">Mycobacterium dioxanotrophicus</name>
    <dbReference type="NCBI Taxonomy" id="482462"/>
    <lineage>
        <taxon>Bacteria</taxon>
        <taxon>Bacillati</taxon>
        <taxon>Actinomycetota</taxon>
        <taxon>Actinomycetes</taxon>
        <taxon>Mycobacteriales</taxon>
        <taxon>Mycobacteriaceae</taxon>
        <taxon>Mycobacterium</taxon>
    </lineage>
</organism>
<dbReference type="PANTHER" id="PTHR37813">
    <property type="entry name" value="FELS-2 PROPHAGE PROTEIN"/>
    <property type="match status" value="1"/>
</dbReference>
<feature type="compositionally biased region" description="Polar residues" evidence="2">
    <location>
        <begin position="1226"/>
        <end position="1236"/>
    </location>
</feature>
<dbReference type="NCBIfam" id="TIGR01760">
    <property type="entry name" value="tape_meas_TP901"/>
    <property type="match status" value="1"/>
</dbReference>
<dbReference type="InterPro" id="IPR010090">
    <property type="entry name" value="Phage_tape_meas"/>
</dbReference>
<proteinExistence type="predicted"/>
<feature type="region of interest" description="Disordered" evidence="2">
    <location>
        <begin position="723"/>
        <end position="821"/>
    </location>
</feature>
<reference evidence="4 5" key="1">
    <citation type="submission" date="2017-04" db="EMBL/GenBank/DDBJ databases">
        <title>Whole Genome Sequence of 1,4-Dioxane Degrading Bacterium Mycobacterium dioxanotrophicus PH-06.</title>
        <authorList>
            <person name="He Y."/>
        </authorList>
    </citation>
    <scope>NUCLEOTIDE SEQUENCE [LARGE SCALE GENOMIC DNA]</scope>
    <source>
        <strain evidence="4 5">PH-06</strain>
    </source>
</reference>
<feature type="compositionally biased region" description="Pro residues" evidence="2">
    <location>
        <begin position="772"/>
        <end position="786"/>
    </location>
</feature>
<dbReference type="AlphaFoldDB" id="A0A1Y0C490"/>
<sequence length="1262" mass="127798">MADKGIFINVAPALDMAALSAVVGNMKRIFQGAGAEISKEISAPTKSIKALEDQMIASANRAADARIRAAKLAADAEVAEAKRGAVAQAGLAKAAEDRSAAELAAIATIQNRKDKAAQAAKESEQASTRATAAADAHTAALSKSEAAGITMGSALNGIGLAAVGGLGFAMAETTGKAADFQTQMTKLTASAGESFDNIAVVSQGILQMAGQVGYSTKELSDGMYLVEKAGFRGADGLKVLQAAAEGAGAEQADLKEVINGLTTSMTDFGVAPDKAADLMSKMVTAVGQAKTTFQDFAGALHSVEPAAAQAHLKLEDVWGTLAQVTQSGTSPLQASQNMAQAITSLSRPNSVQAKKMQQLGINPDDVSQHLADRGLAGSLQFLQSQIAARIDPSTKLVDTGELTRNAGALSNLHDMINDSALSEQDRAAAQAYFNGQMGSRAFTMVARKADSDDSKKLEQIKQLTDQVNAFSQRVAGGRDTLETMNTALGDVTGTAEAASIAMQTTGKHAGETADKIKEIASTTVDADGHVKGFAETQETLNGKLRDVKAGFGAVAIEAGDVFVPVLTHVANGLKTVADFMSQHKGIAEGLIYTLGGLTAAWVTVKAAMLIADIWNAFKGFAGWVTETMIPRLSLLATEFQGLGPAAAEGAAGVEAAAASEVTAVNGVTAAAGVARSALLGVGALAAGVVGYTLWADQYVKDHPAPRDSIDGANAAGRGGLASGIGKALHPDTTDDGSGFAGIDTSGNAGTTPEQQRAGTLARQQGRSGLPDEPVPALPSIPLPALPAMPAAGPAGGGGGSGKSGSAKKTPEGSKSDPLYTLPADALTGQQAKGGPNPWDSYNPLQDAASGGFSLPNIARMGTTFLAELALGNPLGRLQAKNRGGDASNPVYVQDVSGGAGGIAGLTRSAANPLLDKATRLAENANGLTYQYGGVGDAVHQFSYDCSGFMSDIYSALTGQQTGVRRFDTESDFTKLGFRRGFDPNSPFNIGVHNGGGGQNSHMAGTLNGVNVEAGGSDDKVKFGGKAAGALNPEFENHYYLPAGSVVPSALPGLLTQGGQFSGLPAAGSPLQQLQGAYGTGGFGGQGAMFARPGGNAGGTSRATNAQGTSPGFGLSGGVLGAAEGAASAGANAFAPGAGAAVDIASQEANRFAGYLGQLGGIAAEGLMETFTLNDSPIADPSKNIFGKIAFGLAGAHPTAPNSAGQTAPKMSPDDSKQGDDKQQGQNGPMVQTGDINIQNGDYHKVTQEMNRGMLQYANGNPV</sequence>
<feature type="compositionally biased region" description="Basic and acidic residues" evidence="2">
    <location>
        <begin position="1211"/>
        <end position="1222"/>
    </location>
</feature>
<evidence type="ECO:0000313" key="4">
    <source>
        <dbReference type="EMBL" id="ART69934.1"/>
    </source>
</evidence>
<dbReference type="Proteomes" id="UP000195331">
    <property type="component" value="Chromosome"/>
</dbReference>
<dbReference type="OrthoDB" id="4734796at2"/>
<evidence type="ECO:0000256" key="2">
    <source>
        <dbReference type="SAM" id="MobiDB-lite"/>
    </source>
</evidence>
<name>A0A1Y0C490_9MYCO</name>
<dbReference type="Pfam" id="PF10145">
    <property type="entry name" value="PhageMin_Tail"/>
    <property type="match status" value="1"/>
</dbReference>
<feature type="compositionally biased region" description="Polar residues" evidence="2">
    <location>
        <begin position="744"/>
        <end position="766"/>
    </location>
</feature>
<feature type="domain" description="Phage tail tape measure protein" evidence="3">
    <location>
        <begin position="204"/>
        <end position="387"/>
    </location>
</feature>
<protein>
    <submittedName>
        <fullName evidence="4">Phage tail tape measure protein</fullName>
    </submittedName>
</protein>
<accession>A0A1Y0C490</accession>
<gene>
    <name evidence="4" type="ORF">BTO20_16330</name>
</gene>
<keyword evidence="5" id="KW-1185">Reference proteome</keyword>
<evidence type="ECO:0000256" key="1">
    <source>
        <dbReference type="ARBA" id="ARBA00022612"/>
    </source>
</evidence>
<evidence type="ECO:0000313" key="5">
    <source>
        <dbReference type="Proteomes" id="UP000195331"/>
    </source>
</evidence>
<dbReference type="KEGG" id="mdx:BTO20_16330"/>
<keyword evidence="1" id="KW-1188">Viral release from host cell</keyword>
<dbReference type="PANTHER" id="PTHR37813:SF1">
    <property type="entry name" value="FELS-2 PROPHAGE PROTEIN"/>
    <property type="match status" value="1"/>
</dbReference>
<feature type="compositionally biased region" description="Gly residues" evidence="2">
    <location>
        <begin position="793"/>
        <end position="802"/>
    </location>
</feature>
<evidence type="ECO:0000259" key="3">
    <source>
        <dbReference type="Pfam" id="PF10145"/>
    </source>
</evidence>
<feature type="region of interest" description="Disordered" evidence="2">
    <location>
        <begin position="1196"/>
        <end position="1236"/>
    </location>
</feature>